<dbReference type="InterPro" id="IPR038765">
    <property type="entry name" value="Papain-like_cys_pep_sf"/>
</dbReference>
<dbReference type="Gene3D" id="3.10.620.30">
    <property type="match status" value="1"/>
</dbReference>
<dbReference type="InterPro" id="IPR002931">
    <property type="entry name" value="Transglutaminase-like"/>
</dbReference>
<dbReference type="PANTHER" id="PTHR33490:SF6">
    <property type="entry name" value="SLL1049 PROTEIN"/>
    <property type="match status" value="1"/>
</dbReference>
<accession>A0A9X2D5I9</accession>
<evidence type="ECO:0000259" key="1">
    <source>
        <dbReference type="SMART" id="SM00460"/>
    </source>
</evidence>
<evidence type="ECO:0000313" key="2">
    <source>
        <dbReference type="EMBL" id="MCM0619445.1"/>
    </source>
</evidence>
<dbReference type="PANTHER" id="PTHR33490">
    <property type="entry name" value="BLR5614 PROTEIN-RELATED"/>
    <property type="match status" value="1"/>
</dbReference>
<proteinExistence type="predicted"/>
<name>A0A9X2D5I9_9ACTN</name>
<reference evidence="2" key="1">
    <citation type="submission" date="2022-05" db="EMBL/GenBank/DDBJ databases">
        <authorList>
            <person name="Tuo L."/>
        </authorList>
    </citation>
    <scope>NUCLEOTIDE SEQUENCE</scope>
    <source>
        <strain evidence="2">BSK12Z-4</strain>
    </source>
</reference>
<dbReference type="EMBL" id="JAMOIL010000003">
    <property type="protein sequence ID" value="MCM0619445.1"/>
    <property type="molecule type" value="Genomic_DNA"/>
</dbReference>
<gene>
    <name evidence="2" type="ORF">M8330_03935</name>
</gene>
<dbReference type="SMART" id="SM00460">
    <property type="entry name" value="TGc"/>
    <property type="match status" value="1"/>
</dbReference>
<dbReference type="InterPro" id="IPR013589">
    <property type="entry name" value="Bac_transglu_N"/>
</dbReference>
<dbReference type="Pfam" id="PF01841">
    <property type="entry name" value="Transglut_core"/>
    <property type="match status" value="1"/>
</dbReference>
<dbReference type="Pfam" id="PF08379">
    <property type="entry name" value="Bact_transglu_N"/>
    <property type="match status" value="1"/>
</dbReference>
<comment type="caution">
    <text evidence="2">The sequence shown here is derived from an EMBL/GenBank/DDBJ whole genome shotgun (WGS) entry which is preliminary data.</text>
</comment>
<dbReference type="Proteomes" id="UP001139485">
    <property type="component" value="Unassembled WGS sequence"/>
</dbReference>
<sequence length="279" mass="30447">MQLRIVHTTTFEYDGKASASVNQARLTPVTSPEQILVHSRIEVHPAPYTYEYRDYYGNAVTSFEIMEPHDQLTVTATSTVQTEPHHHLDHHLSWADMAAWDVSDRWAEFLFLPDLVAPSEDFATRVKDAGDAAASPADAVAAVAALVRGEVEYLPGSTGVHSTAAEVWAQRAGVCQDMAHLTIGGLRSLGIPARYVSGYLHPAPDPVVGLQVTGQSHAWIEWWDGAWRAVDPSQDAAMDERYVTVAVGRDYTDVKPLSGIYSGSGSSTMTVDVQITRLS</sequence>
<dbReference type="AlphaFoldDB" id="A0A9X2D5I9"/>
<organism evidence="2 3">
    <name type="scientific">Nocardioides bruguierae</name>
    <dbReference type="NCBI Taxonomy" id="2945102"/>
    <lineage>
        <taxon>Bacteria</taxon>
        <taxon>Bacillati</taxon>
        <taxon>Actinomycetota</taxon>
        <taxon>Actinomycetes</taxon>
        <taxon>Propionibacteriales</taxon>
        <taxon>Nocardioidaceae</taxon>
        <taxon>Nocardioides</taxon>
    </lineage>
</organism>
<protein>
    <submittedName>
        <fullName evidence="2">Transglutaminase family protein</fullName>
    </submittedName>
</protein>
<dbReference type="SUPFAM" id="SSF54001">
    <property type="entry name" value="Cysteine proteinases"/>
    <property type="match status" value="1"/>
</dbReference>
<keyword evidence="3" id="KW-1185">Reference proteome</keyword>
<feature type="domain" description="Transglutaminase-like" evidence="1">
    <location>
        <begin position="167"/>
        <end position="234"/>
    </location>
</feature>
<evidence type="ECO:0000313" key="3">
    <source>
        <dbReference type="Proteomes" id="UP001139485"/>
    </source>
</evidence>
<dbReference type="RefSeq" id="WP_250826275.1">
    <property type="nucleotide sequence ID" value="NZ_JAMOIL010000003.1"/>
</dbReference>